<dbReference type="VEuPathDB" id="FungiDB:Bcin04g04570"/>
<keyword evidence="2" id="KW-1185">Reference proteome</keyword>
<evidence type="ECO:0000313" key="2">
    <source>
        <dbReference type="Proteomes" id="UP000001798"/>
    </source>
</evidence>
<dbReference type="GeneID" id="5438184"/>
<name>A0A384JFB4_BOTFB</name>
<organism evidence="1 2">
    <name type="scientific">Botryotinia fuckeliana (strain B05.10)</name>
    <name type="common">Noble rot fungus</name>
    <name type="synonym">Botrytis cinerea</name>
    <dbReference type="NCBI Taxonomy" id="332648"/>
    <lineage>
        <taxon>Eukaryota</taxon>
        <taxon>Fungi</taxon>
        <taxon>Dikarya</taxon>
        <taxon>Ascomycota</taxon>
        <taxon>Pezizomycotina</taxon>
        <taxon>Leotiomycetes</taxon>
        <taxon>Helotiales</taxon>
        <taxon>Sclerotiniaceae</taxon>
        <taxon>Botrytis</taxon>
    </lineage>
</organism>
<sequence length="158" mass="18236">MSIASPNIIPMEQHLTVIHQVVQSANPPSYEEEIHLPSYEEAILDRPPAFPVDVLKYEQGIKDMCSMADLEVERALRMPASVLDLDINVEQNLIYACATLPVTPENFAPYLGKHMVYLYLRLLEWMRTMRGTEDIEWGVERMAMHRATRIQVKRIGRK</sequence>
<reference evidence="1 2" key="2">
    <citation type="journal article" date="2012" name="Eukaryot. Cell">
        <title>Genome update of Botrytis cinerea strains B05.10 and T4.</title>
        <authorList>
            <person name="Staats M."/>
            <person name="van Kan J.A."/>
        </authorList>
    </citation>
    <scope>NUCLEOTIDE SEQUENCE [LARGE SCALE GENOMIC DNA]</scope>
    <source>
        <strain evidence="1 2">B05.10</strain>
    </source>
</reference>
<proteinExistence type="predicted"/>
<dbReference type="AlphaFoldDB" id="A0A384JFB4"/>
<reference evidence="1 2" key="3">
    <citation type="journal article" date="2017" name="Mol. Plant Pathol.">
        <title>A gapless genome sequence of the fungus Botrytis cinerea.</title>
        <authorList>
            <person name="Van Kan J.A."/>
            <person name="Stassen J.H."/>
            <person name="Mosbach A."/>
            <person name="Van Der Lee T.A."/>
            <person name="Faino L."/>
            <person name="Farmer A.D."/>
            <person name="Papasotiriou D.G."/>
            <person name="Zhou S."/>
            <person name="Seidl M.F."/>
            <person name="Cottam E."/>
            <person name="Edel D."/>
            <person name="Hahn M."/>
            <person name="Schwartz D.C."/>
            <person name="Dietrich R.A."/>
            <person name="Widdison S."/>
            <person name="Scalliet G."/>
        </authorList>
    </citation>
    <scope>NUCLEOTIDE SEQUENCE [LARGE SCALE GENOMIC DNA]</scope>
    <source>
        <strain evidence="1 2">B05.10</strain>
    </source>
</reference>
<dbReference type="OrthoDB" id="3554329at2759"/>
<protein>
    <submittedName>
        <fullName evidence="1">Uncharacterized protein</fullName>
    </submittedName>
</protein>
<accession>A0A384JFB4</accession>
<dbReference type="EMBL" id="CP009808">
    <property type="protein sequence ID" value="ATZ49288.1"/>
    <property type="molecule type" value="Genomic_DNA"/>
</dbReference>
<evidence type="ECO:0000313" key="1">
    <source>
        <dbReference type="EMBL" id="ATZ49288.1"/>
    </source>
</evidence>
<reference evidence="1 2" key="1">
    <citation type="journal article" date="2011" name="PLoS Genet.">
        <title>Genomic analysis of the necrotrophic fungal pathogens Sclerotinia sclerotiorum and Botrytis cinerea.</title>
        <authorList>
            <person name="Amselem J."/>
            <person name="Cuomo C.A."/>
            <person name="van Kan J.A."/>
            <person name="Viaud M."/>
            <person name="Benito E.P."/>
            <person name="Couloux A."/>
            <person name="Coutinho P.M."/>
            <person name="de Vries R.P."/>
            <person name="Dyer P.S."/>
            <person name="Fillinger S."/>
            <person name="Fournier E."/>
            <person name="Gout L."/>
            <person name="Hahn M."/>
            <person name="Kohn L."/>
            <person name="Lapalu N."/>
            <person name="Plummer K.M."/>
            <person name="Pradier J.M."/>
            <person name="Quevillon E."/>
            <person name="Sharon A."/>
            <person name="Simon A."/>
            <person name="ten Have A."/>
            <person name="Tudzynski B."/>
            <person name="Tudzynski P."/>
            <person name="Wincker P."/>
            <person name="Andrew M."/>
            <person name="Anthouard V."/>
            <person name="Beever R.E."/>
            <person name="Beffa R."/>
            <person name="Benoit I."/>
            <person name="Bouzid O."/>
            <person name="Brault B."/>
            <person name="Chen Z."/>
            <person name="Choquer M."/>
            <person name="Collemare J."/>
            <person name="Cotton P."/>
            <person name="Danchin E.G."/>
            <person name="Da Silva C."/>
            <person name="Gautier A."/>
            <person name="Giraud C."/>
            <person name="Giraud T."/>
            <person name="Gonzalez C."/>
            <person name="Grossetete S."/>
            <person name="Guldener U."/>
            <person name="Henrissat B."/>
            <person name="Howlett B.J."/>
            <person name="Kodira C."/>
            <person name="Kretschmer M."/>
            <person name="Lappartient A."/>
            <person name="Leroch M."/>
            <person name="Levis C."/>
            <person name="Mauceli E."/>
            <person name="Neuveglise C."/>
            <person name="Oeser B."/>
            <person name="Pearson M."/>
            <person name="Poulain J."/>
            <person name="Poussereau N."/>
            <person name="Quesneville H."/>
            <person name="Rascle C."/>
            <person name="Schumacher J."/>
            <person name="Segurens B."/>
            <person name="Sexton A."/>
            <person name="Silva E."/>
            <person name="Sirven C."/>
            <person name="Soanes D.M."/>
            <person name="Talbot N.J."/>
            <person name="Templeton M."/>
            <person name="Yandava C."/>
            <person name="Yarden O."/>
            <person name="Zeng Q."/>
            <person name="Rollins J.A."/>
            <person name="Lebrun M.H."/>
            <person name="Dickman M."/>
        </authorList>
    </citation>
    <scope>NUCLEOTIDE SEQUENCE [LARGE SCALE GENOMIC DNA]</scope>
    <source>
        <strain evidence="1 2">B05.10</strain>
    </source>
</reference>
<dbReference type="Proteomes" id="UP000001798">
    <property type="component" value="Chromosome 4"/>
</dbReference>
<gene>
    <name evidence="1" type="ORF">BCIN_04g04570</name>
</gene>
<dbReference type="RefSeq" id="XP_024548381.1">
    <property type="nucleotide sequence ID" value="XM_024692602.1"/>
</dbReference>
<dbReference type="KEGG" id="bfu:BCIN_04g04570"/>